<dbReference type="GO" id="GO:0006508">
    <property type="term" value="P:proteolysis"/>
    <property type="evidence" value="ECO:0007669"/>
    <property type="project" value="InterPro"/>
</dbReference>
<dbReference type="Pfam" id="PF00930">
    <property type="entry name" value="DPPIV_N"/>
    <property type="match status" value="1"/>
</dbReference>
<reference evidence="4" key="1">
    <citation type="submission" date="2022-08" db="UniProtKB">
        <authorList>
            <consortium name="EnsemblMetazoa"/>
        </authorList>
    </citation>
    <scope>IDENTIFICATION</scope>
    <source>
        <strain evidence="4">Israel</strain>
    </source>
</reference>
<evidence type="ECO:0000259" key="3">
    <source>
        <dbReference type="Pfam" id="PF00930"/>
    </source>
</evidence>
<feature type="compositionally biased region" description="Basic and acidic residues" evidence="1">
    <location>
        <begin position="127"/>
        <end position="136"/>
    </location>
</feature>
<dbReference type="InterPro" id="IPR050278">
    <property type="entry name" value="Serine_Prot_S9B/DPPIV"/>
</dbReference>
<evidence type="ECO:0000256" key="1">
    <source>
        <dbReference type="SAM" id="MobiDB-lite"/>
    </source>
</evidence>
<proteinExistence type="predicted"/>
<evidence type="ECO:0000259" key="2">
    <source>
        <dbReference type="Pfam" id="PF00326"/>
    </source>
</evidence>
<dbReference type="PANTHER" id="PTHR11731">
    <property type="entry name" value="PROTEASE FAMILY S9B,C DIPEPTIDYL-PEPTIDASE IV-RELATED"/>
    <property type="match status" value="1"/>
</dbReference>
<accession>A0A1B0CYE2</accession>
<evidence type="ECO:0000313" key="5">
    <source>
        <dbReference type="Proteomes" id="UP000092462"/>
    </source>
</evidence>
<dbReference type="GO" id="GO:0005886">
    <property type="term" value="C:plasma membrane"/>
    <property type="evidence" value="ECO:0007669"/>
    <property type="project" value="TreeGrafter"/>
</dbReference>
<sequence>RIIHTSSFFFPPDTELVYRDVTGGLSILDLDTYTVRSFMTNSSFRQLDAKKFLVSPNLQYVLLLWDETWEGSKVNVFEVDTLNTYTLSAKDDTREAPIIQYILWAPKAPQTVPRVTPTNTTNEADENASKKPEENAKLGTSQAIAFVYNNDLYYKPKVQSDLVCRITTTGKKGVIYNGIPNWMYSNISDLRSDTIAFSPDGLYLSFLSFNDTQVKEYRYTYVGEGFRYPEVRSVRYPKANTPNPVVTVYVVNLTVLKYIFPQPVRLPSSVLANTSYVGGMLWASATDLSITFTNRQQTVALTVLCRAPQFVCREVYPEYSVDNITVLPTDRPIYSRRRSQIKPTTIPPTVTTSEQTTTPTTETNATDTNKTDTAKFEFEIGGFLLKRLPVRDGMHGYFRHVVFVSPTDSRSIPLTMGRFEVTEILGWDEKREIVYFMAAPEHAPGQRHLYRINLKLNFTERTNRVYVTTSPPICLTCINTRATFHSDAIRVLSVNETAEDENFYPPNNCLYNRITFSHDYTYYVQECLGPDSPSIYVVDTQTNLKVFVLNDGSNLRERLAELALPQIRSLSVEMKDGSIAQVRLFIPPGMRDGEEVAFPLILHIDGAPGSQLVSEKFCVDWNWYLASKLQMIVAQIDGRGSGFRGEKLRSEIIGYVGNYEVDDQLAVLMYIRDTFPFIDRRKICSYGWGYGGYASASALLEDSQRVLQCSVAVNPIVSFAYHKSDLMSRVQHMESRNFLLVHGTADTMVHQQHSLIFARELIEHGISFRHQIYTDEDHGLDGVLYHVYKTMEDYFDEMFGPPEKDEWDPTGLFTFKQ</sequence>
<dbReference type="Pfam" id="PF00326">
    <property type="entry name" value="Peptidase_S9"/>
    <property type="match status" value="1"/>
</dbReference>
<keyword evidence="5" id="KW-1185">Reference proteome</keyword>
<dbReference type="InterPro" id="IPR001375">
    <property type="entry name" value="Peptidase_S9_cat"/>
</dbReference>
<dbReference type="PANTHER" id="PTHR11731:SF135">
    <property type="entry name" value="INACTIVE DIPEPTIDYL PEPTIDASE 10-LIKE PROTEIN"/>
    <property type="match status" value="1"/>
</dbReference>
<dbReference type="EMBL" id="AJVK01000052">
    <property type="status" value="NOT_ANNOTATED_CDS"/>
    <property type="molecule type" value="Genomic_DNA"/>
</dbReference>
<evidence type="ECO:0000313" key="4">
    <source>
        <dbReference type="EnsemblMetazoa" id="PPAI000016-PA"/>
    </source>
</evidence>
<dbReference type="InterPro" id="IPR002469">
    <property type="entry name" value="Peptidase_S9B_N"/>
</dbReference>
<feature type="domain" description="Dipeptidylpeptidase IV N-terminal" evidence="3">
    <location>
        <begin position="140"/>
        <end position="533"/>
    </location>
</feature>
<feature type="domain" description="Peptidase S9 prolyl oligopeptidase catalytic" evidence="2">
    <location>
        <begin position="619"/>
        <end position="734"/>
    </location>
</feature>
<dbReference type="Proteomes" id="UP000092462">
    <property type="component" value="Unassembled WGS sequence"/>
</dbReference>
<feature type="compositionally biased region" description="Low complexity" evidence="1">
    <location>
        <begin position="341"/>
        <end position="368"/>
    </location>
</feature>
<dbReference type="EMBL" id="AJVK01000053">
    <property type="status" value="NOT_ANNOTATED_CDS"/>
    <property type="molecule type" value="Genomic_DNA"/>
</dbReference>
<dbReference type="InterPro" id="IPR029058">
    <property type="entry name" value="AB_hydrolase_fold"/>
</dbReference>
<dbReference type="GO" id="GO:0008236">
    <property type="term" value="F:serine-type peptidase activity"/>
    <property type="evidence" value="ECO:0007669"/>
    <property type="project" value="InterPro"/>
</dbReference>
<dbReference type="SUPFAM" id="SSF82171">
    <property type="entry name" value="DPP6 N-terminal domain-like"/>
    <property type="match status" value="1"/>
</dbReference>
<dbReference type="EnsemblMetazoa" id="PPAI000016-RA">
    <property type="protein sequence ID" value="PPAI000016-PA"/>
    <property type="gene ID" value="PPAI000016"/>
</dbReference>
<dbReference type="VEuPathDB" id="VectorBase:PPAPM1_009255"/>
<evidence type="ECO:0008006" key="6">
    <source>
        <dbReference type="Google" id="ProtNLM"/>
    </source>
</evidence>
<name>A0A1B0CYE2_PHLPP</name>
<protein>
    <recommendedName>
        <fullName evidence="6">Peptidase S9 prolyl oligopeptidase catalytic domain-containing protein</fullName>
    </recommendedName>
</protein>
<organism evidence="4 5">
    <name type="scientific">Phlebotomus papatasi</name>
    <name type="common">Sandfly</name>
    <dbReference type="NCBI Taxonomy" id="29031"/>
    <lineage>
        <taxon>Eukaryota</taxon>
        <taxon>Metazoa</taxon>
        <taxon>Ecdysozoa</taxon>
        <taxon>Arthropoda</taxon>
        <taxon>Hexapoda</taxon>
        <taxon>Insecta</taxon>
        <taxon>Pterygota</taxon>
        <taxon>Neoptera</taxon>
        <taxon>Endopterygota</taxon>
        <taxon>Diptera</taxon>
        <taxon>Nematocera</taxon>
        <taxon>Psychodoidea</taxon>
        <taxon>Psychodidae</taxon>
        <taxon>Phlebotomus</taxon>
        <taxon>Phlebotomus</taxon>
    </lineage>
</organism>
<dbReference type="AlphaFoldDB" id="A0A1B0CYE2"/>
<dbReference type="Gene3D" id="2.140.10.30">
    <property type="entry name" value="Dipeptidylpeptidase IV, N-terminal domain"/>
    <property type="match status" value="1"/>
</dbReference>
<feature type="region of interest" description="Disordered" evidence="1">
    <location>
        <begin position="341"/>
        <end position="369"/>
    </location>
</feature>
<feature type="region of interest" description="Disordered" evidence="1">
    <location>
        <begin position="112"/>
        <end position="136"/>
    </location>
</feature>
<feature type="compositionally biased region" description="Low complexity" evidence="1">
    <location>
        <begin position="112"/>
        <end position="122"/>
    </location>
</feature>
<dbReference type="VEuPathDB" id="VectorBase:PPAI000016"/>
<dbReference type="SUPFAM" id="SSF53474">
    <property type="entry name" value="alpha/beta-Hydrolases"/>
    <property type="match status" value="1"/>
</dbReference>
<dbReference type="Gene3D" id="3.40.50.1820">
    <property type="entry name" value="alpha/beta hydrolase"/>
    <property type="match status" value="1"/>
</dbReference>